<name>X0UJA4_9ZZZZ</name>
<dbReference type="InterPro" id="IPR023296">
    <property type="entry name" value="Glyco_hydro_beta-prop_sf"/>
</dbReference>
<dbReference type="AlphaFoldDB" id="X0UJA4"/>
<dbReference type="EMBL" id="BARS01026909">
    <property type="protein sequence ID" value="GAG05869.1"/>
    <property type="molecule type" value="Genomic_DNA"/>
</dbReference>
<gene>
    <name evidence="1" type="ORF">S01H1_42329</name>
</gene>
<sequence>MGVENDGNGNIIVIASSGIDKRIRIYKIDPLQMSWELLSVLGNAEMLKIDPAIEKVKDKWFITITSIEGTANNPDPNMENGTYNVEIYSSGNLIDWERLSTIISRKSNIEDSRLYYSNRLNKFLFLFEQEDYDKGPSSLKMIESGDMGETWTNEQFVLKAIADSEPAGMFEIGGSLYVFFSSDIDNPGKSYEGGNAFYLYSKNGLNSWSSINKVELGDSILLIDVIMAGNKMYFAAFRNYLTSRQMMLFNGILTY</sequence>
<dbReference type="Gene3D" id="2.115.10.20">
    <property type="entry name" value="Glycosyl hydrolase domain, family 43"/>
    <property type="match status" value="1"/>
</dbReference>
<evidence type="ECO:0008006" key="2">
    <source>
        <dbReference type="Google" id="ProtNLM"/>
    </source>
</evidence>
<protein>
    <recommendedName>
        <fullName evidence="2">Sialidase domain-containing protein</fullName>
    </recommendedName>
</protein>
<accession>X0UJA4</accession>
<organism evidence="1">
    <name type="scientific">marine sediment metagenome</name>
    <dbReference type="NCBI Taxonomy" id="412755"/>
    <lineage>
        <taxon>unclassified sequences</taxon>
        <taxon>metagenomes</taxon>
        <taxon>ecological metagenomes</taxon>
    </lineage>
</organism>
<comment type="caution">
    <text evidence="1">The sequence shown here is derived from an EMBL/GenBank/DDBJ whole genome shotgun (WGS) entry which is preliminary data.</text>
</comment>
<reference evidence="1" key="1">
    <citation type="journal article" date="2014" name="Front. Microbiol.">
        <title>High frequency of phylogenetically diverse reductive dehalogenase-homologous genes in deep subseafloor sedimentary metagenomes.</title>
        <authorList>
            <person name="Kawai M."/>
            <person name="Futagami T."/>
            <person name="Toyoda A."/>
            <person name="Takaki Y."/>
            <person name="Nishi S."/>
            <person name="Hori S."/>
            <person name="Arai W."/>
            <person name="Tsubouchi T."/>
            <person name="Morono Y."/>
            <person name="Uchiyama I."/>
            <person name="Ito T."/>
            <person name="Fujiyama A."/>
            <person name="Inagaki F."/>
            <person name="Takami H."/>
        </authorList>
    </citation>
    <scope>NUCLEOTIDE SEQUENCE</scope>
    <source>
        <strain evidence="1">Expedition CK06-06</strain>
    </source>
</reference>
<evidence type="ECO:0000313" key="1">
    <source>
        <dbReference type="EMBL" id="GAG05869.1"/>
    </source>
</evidence>
<proteinExistence type="predicted"/>
<dbReference type="SUPFAM" id="SSF75005">
    <property type="entry name" value="Arabinanase/levansucrase/invertase"/>
    <property type="match status" value="1"/>
</dbReference>